<organism evidence="3 5">
    <name type="scientific">Legionella birminghamensis</name>
    <dbReference type="NCBI Taxonomy" id="28083"/>
    <lineage>
        <taxon>Bacteria</taxon>
        <taxon>Pseudomonadati</taxon>
        <taxon>Pseudomonadota</taxon>
        <taxon>Gammaproteobacteria</taxon>
        <taxon>Legionellales</taxon>
        <taxon>Legionellaceae</taxon>
        <taxon>Legionella</taxon>
    </lineage>
</organism>
<evidence type="ECO:0000313" key="3">
    <source>
        <dbReference type="EMBL" id="STX31925.1"/>
    </source>
</evidence>
<proteinExistence type="predicted"/>
<dbReference type="Proteomes" id="UP000255066">
    <property type="component" value="Unassembled WGS sequence"/>
</dbReference>
<gene>
    <name evidence="3" type="primary">legC4</name>
    <name evidence="2" type="ORF">Lbir_0322</name>
    <name evidence="3" type="ORF">NCTC12437_01700</name>
</gene>
<name>A0A378IAX7_9GAMM</name>
<protein>
    <submittedName>
        <fullName evidence="3">Coiled-coil-containing protein</fullName>
    </submittedName>
</protein>
<evidence type="ECO:0000313" key="4">
    <source>
        <dbReference type="Proteomes" id="UP000054735"/>
    </source>
</evidence>
<keyword evidence="4" id="KW-1185">Reference proteome</keyword>
<evidence type="ECO:0000313" key="5">
    <source>
        <dbReference type="Proteomes" id="UP000255066"/>
    </source>
</evidence>
<evidence type="ECO:0000313" key="2">
    <source>
        <dbReference type="EMBL" id="KTC75602.1"/>
    </source>
</evidence>
<evidence type="ECO:0000256" key="1">
    <source>
        <dbReference type="SAM" id="MobiDB-lite"/>
    </source>
</evidence>
<dbReference type="RefSeq" id="WP_058522442.1">
    <property type="nucleotide sequence ID" value="NZ_CAAAHV010000006.1"/>
</dbReference>
<sequence length="691" mass="78612">MAKNTLYNFIDLYINGKKGLANVIALKPMETRDKKKYFLLQLKLSKAIYFKSNKQVLELVEHHISIYKTEHSYDPALSQYHYTAKLEGPNKTFYTLHVYFNENGQITKAPVLSLIENEKPSPVQITEKKACQFVAQAEAAIRPTIMQLNAAKIECIDQLKRQFEEEDEKATALSTDLKSNAVQHKLVIQKMINLARQLNPLFKHEKYAMSAQMLGELQYSPTPERKKGSLSVQETSREKKPTAHQGRPKITPPIKTSHKAKKDPEQDFSKELQQLRRKFAKLKPEDPGSYAEALCHLFADTNQLSVISIESNPSKTLLGDLAALRLQIQSRGKKLLKQLLVQENYLLANTLYPFHFTLEHGLINNALSTGNANLLHFLIQCGEYDLNTQPIQINQTEYPSAMHYCLSACHTGIDMTACFKTLLEHNASLLVPDNTGIPLAHVILKDLNHPLRETLLASKKLTRDFYFKLVGYLDRHLSDARLSEEEKNVLLIDIDVYHNRAQSLLLADELHDIAAVSSVTNMTKLASFIGSEWTYKLEREPAIISANRRFNEFVLDLSRKRVHGNENRKRRIKQMIEQLLSSFPDHIATLDYEAVIKWRLNLLNNAHKLFLEMDSFITLAPAGSRRKVCQAGQQLLTQCDALFEAATEYTPQNRYSFYFAALNGSIVCPIRDNNETVAESNASLESLTNPS</sequence>
<dbReference type="Proteomes" id="UP000054735">
    <property type="component" value="Unassembled WGS sequence"/>
</dbReference>
<dbReference type="EMBL" id="LNXT01000003">
    <property type="protein sequence ID" value="KTC75602.1"/>
    <property type="molecule type" value="Genomic_DNA"/>
</dbReference>
<dbReference type="STRING" id="28083.Lbir_0322"/>
<dbReference type="OrthoDB" id="5652557at2"/>
<reference evidence="2 4" key="1">
    <citation type="submission" date="2015-11" db="EMBL/GenBank/DDBJ databases">
        <title>Genomic analysis of 38 Legionella species identifies large and diverse effector repertoires.</title>
        <authorList>
            <person name="Burstein D."/>
            <person name="Amaro F."/>
            <person name="Zusman T."/>
            <person name="Lifshitz Z."/>
            <person name="Cohen O."/>
            <person name="Gilbert J.A."/>
            <person name="Pupko T."/>
            <person name="Shuman H.A."/>
            <person name="Segal G."/>
        </authorList>
    </citation>
    <scope>NUCLEOTIDE SEQUENCE [LARGE SCALE GENOMIC DNA]</scope>
    <source>
        <strain evidence="2 4">CDC#1407-AL-14</strain>
    </source>
</reference>
<reference evidence="3 5" key="2">
    <citation type="submission" date="2018-06" db="EMBL/GenBank/DDBJ databases">
        <authorList>
            <consortium name="Pathogen Informatics"/>
            <person name="Doyle S."/>
        </authorList>
    </citation>
    <scope>NUCLEOTIDE SEQUENCE [LARGE SCALE GENOMIC DNA]</scope>
    <source>
        <strain evidence="3 5">NCTC12437</strain>
    </source>
</reference>
<dbReference type="EMBL" id="UGNW01000001">
    <property type="protein sequence ID" value="STX31925.1"/>
    <property type="molecule type" value="Genomic_DNA"/>
</dbReference>
<feature type="region of interest" description="Disordered" evidence="1">
    <location>
        <begin position="218"/>
        <end position="268"/>
    </location>
</feature>
<accession>A0A378IAX7</accession>
<dbReference type="AlphaFoldDB" id="A0A378IAX7"/>